<comment type="subcellular location">
    <subcellularLocation>
        <location evidence="1">Membrane</location>
    </subcellularLocation>
</comment>
<comment type="caution">
    <text evidence="5">The sequence shown here is derived from an EMBL/GenBank/DDBJ whole genome shotgun (WGS) entry which is preliminary data.</text>
</comment>
<keyword evidence="4" id="KW-0732">Signal</keyword>
<dbReference type="Gene3D" id="1.20.120.290">
    <property type="entry name" value="Oxygen-evolving enhancer protein 3 (PsbQ), four-helix up-down bundle"/>
    <property type="match status" value="1"/>
</dbReference>
<dbReference type="GO" id="GO:0015979">
    <property type="term" value="P:photosynthesis"/>
    <property type="evidence" value="ECO:0007669"/>
    <property type="project" value="InterPro"/>
</dbReference>
<proteinExistence type="predicted"/>
<dbReference type="Pfam" id="PF05757">
    <property type="entry name" value="PsbQ"/>
    <property type="match status" value="1"/>
</dbReference>
<dbReference type="GO" id="GO:0005509">
    <property type="term" value="F:calcium ion binding"/>
    <property type="evidence" value="ECO:0007669"/>
    <property type="project" value="InterPro"/>
</dbReference>
<dbReference type="SUPFAM" id="SSF101112">
    <property type="entry name" value="Oxygen-evolving enhancer protein 3"/>
    <property type="match status" value="1"/>
</dbReference>
<reference evidence="5 6" key="1">
    <citation type="journal article" date="2021" name="Sci. Rep.">
        <title>The genome of the diatom Chaetoceros tenuissimus carries an ancient integrated fragment of an extant virus.</title>
        <authorList>
            <person name="Hongo Y."/>
            <person name="Kimura K."/>
            <person name="Takaki Y."/>
            <person name="Yoshida Y."/>
            <person name="Baba S."/>
            <person name="Kobayashi G."/>
            <person name="Nagasaki K."/>
            <person name="Hano T."/>
            <person name="Tomaru Y."/>
        </authorList>
    </citation>
    <scope>NUCLEOTIDE SEQUENCE [LARGE SCALE GENOMIC DNA]</scope>
    <source>
        <strain evidence="5 6">NIES-3715</strain>
    </source>
</reference>
<dbReference type="InterPro" id="IPR008797">
    <property type="entry name" value="PSII_PsbQ"/>
</dbReference>
<evidence type="ECO:0000256" key="4">
    <source>
        <dbReference type="SAM" id="SignalP"/>
    </source>
</evidence>
<keyword evidence="3" id="KW-0472">Membrane</keyword>
<accession>A0AAD3D1I1</accession>
<evidence type="ECO:0000256" key="3">
    <source>
        <dbReference type="ARBA" id="ARBA00023136"/>
    </source>
</evidence>
<dbReference type="EMBL" id="BLLK01000051">
    <property type="protein sequence ID" value="GFH55897.1"/>
    <property type="molecule type" value="Genomic_DNA"/>
</dbReference>
<organism evidence="5 6">
    <name type="scientific">Chaetoceros tenuissimus</name>
    <dbReference type="NCBI Taxonomy" id="426638"/>
    <lineage>
        <taxon>Eukaryota</taxon>
        <taxon>Sar</taxon>
        <taxon>Stramenopiles</taxon>
        <taxon>Ochrophyta</taxon>
        <taxon>Bacillariophyta</taxon>
        <taxon>Coscinodiscophyceae</taxon>
        <taxon>Chaetocerotophycidae</taxon>
        <taxon>Chaetocerotales</taxon>
        <taxon>Chaetocerotaceae</taxon>
        <taxon>Chaetoceros</taxon>
    </lineage>
</organism>
<evidence type="ECO:0000256" key="1">
    <source>
        <dbReference type="ARBA" id="ARBA00004370"/>
    </source>
</evidence>
<dbReference type="GO" id="GO:0009523">
    <property type="term" value="C:photosystem II"/>
    <property type="evidence" value="ECO:0007669"/>
    <property type="project" value="InterPro"/>
</dbReference>
<feature type="chain" id="PRO_5042042469" evidence="4">
    <location>
        <begin position="20"/>
        <end position="201"/>
    </location>
</feature>
<protein>
    <submittedName>
        <fullName evidence="5">Uncharacterized protein</fullName>
    </submittedName>
</protein>
<name>A0AAD3D1I1_9STRA</name>
<evidence type="ECO:0000313" key="6">
    <source>
        <dbReference type="Proteomes" id="UP001054902"/>
    </source>
</evidence>
<dbReference type="AlphaFoldDB" id="A0AAD3D1I1"/>
<dbReference type="Proteomes" id="UP001054902">
    <property type="component" value="Unassembled WGS sequence"/>
</dbReference>
<gene>
    <name evidence="5" type="ORF">CTEN210_12373</name>
</gene>
<keyword evidence="2" id="KW-0793">Thylakoid</keyword>
<evidence type="ECO:0000256" key="2">
    <source>
        <dbReference type="ARBA" id="ARBA00023078"/>
    </source>
</evidence>
<sequence>MKFEAAIATVFTLLLQADAFAAPKQTNEVQKISRKDFIASAFASSAMLLLGSSNPASAAYGTSSNIELPNYIEFLIEKNSSVDPSKILYKGADPLTQLSRISEASSKLNEIPAIAKEKKWSQVQGILTGPLGTLVQTMNTLVKSATDANAKEGEKAKKAAATVKADIINISQEASKKNEVGVVKACEVAQKDLEAFAKLVF</sequence>
<dbReference type="InterPro" id="IPR023222">
    <property type="entry name" value="PsbQ-like_dom_sf"/>
</dbReference>
<dbReference type="GO" id="GO:0019898">
    <property type="term" value="C:extrinsic component of membrane"/>
    <property type="evidence" value="ECO:0007669"/>
    <property type="project" value="InterPro"/>
</dbReference>
<feature type="signal peptide" evidence="4">
    <location>
        <begin position="1"/>
        <end position="19"/>
    </location>
</feature>
<evidence type="ECO:0000313" key="5">
    <source>
        <dbReference type="EMBL" id="GFH55897.1"/>
    </source>
</evidence>
<keyword evidence="6" id="KW-1185">Reference proteome</keyword>